<sequence>IRDFNEPFSYRYGIVDPHDDDDDDDDDDDEVCAKRCVLILLIVGLLGISTGTIMLFTDPYNTLFRYKATFGEGGEMFNLWEKPPIELYLRVWLWNVTNREEFLAGKEKLRVQEVGPYTYRENFTHEKVRFNENGTMTSIPTHPLTWVPELSEGRSENDTLILPNIALLSFANVMADASIFTRMGVNILVRQTDSQPLVEMTAREFMFGYESPLVTLGNKFMPSWIMFEKLGLIDRMYDFEGDYETDFTGETDARLSGLIDKYNGFPYLPHWRREEGDGPTTCSNVQMASDGTKFPSYIQPNQTLSFFRKSMCRSMKMVKVGEAFNSGLNGYLYNFVDDALDNGKVNKDNKCFCRNGKCLPPGLIDVTDCYYGFPIAVGYPHMYLADPSVRDAVEGFYPDPKKHRTEFLIEPVSGMPIKVAVRNQINMALGTIDHMAHVQQFSNMVLPLLWTEIGMSELPPFMQTKFVMYMVVLPVVVQVLQWVSLVGGAALAAVSLLAAFCNPCAPPDDVETRRSSRAWLQQDADVNKAVRKQLPELLIVEAERQAAHALKHGMAREREMQVYRSLLAPDDANDVSGSSTASSRRTSFEQAYC</sequence>
<evidence type="ECO:0000313" key="11">
    <source>
        <dbReference type="Proteomes" id="UP001219518"/>
    </source>
</evidence>
<dbReference type="PRINTS" id="PR01609">
    <property type="entry name" value="CD36FAMILY"/>
</dbReference>
<keyword evidence="3" id="KW-1003">Cell membrane</keyword>
<dbReference type="PANTHER" id="PTHR11923:SF67">
    <property type="entry name" value="RE68569P"/>
    <property type="match status" value="1"/>
</dbReference>
<dbReference type="AlphaFoldDB" id="A0AAE1GRE1"/>
<evidence type="ECO:0000256" key="1">
    <source>
        <dbReference type="ARBA" id="ARBA00004236"/>
    </source>
</evidence>
<keyword evidence="7" id="KW-0325">Glycoprotein</keyword>
<gene>
    <name evidence="10" type="ORF">KUF71_018683</name>
</gene>
<reference evidence="10" key="2">
    <citation type="journal article" date="2023" name="BMC Genomics">
        <title>Pest status, molecular evolution, and epigenetic factors derived from the genome assembly of Frankliniella fusca, a thysanopteran phytovirus vector.</title>
        <authorList>
            <person name="Catto M.A."/>
            <person name="Labadie P.E."/>
            <person name="Jacobson A.L."/>
            <person name="Kennedy G.G."/>
            <person name="Srinivasan R."/>
            <person name="Hunt B.G."/>
        </authorList>
    </citation>
    <scope>NUCLEOTIDE SEQUENCE</scope>
    <source>
        <strain evidence="10">PL_HMW_Pooled</strain>
    </source>
</reference>
<dbReference type="Pfam" id="PF01130">
    <property type="entry name" value="CD36"/>
    <property type="match status" value="1"/>
</dbReference>
<dbReference type="GO" id="GO:0005886">
    <property type="term" value="C:plasma membrane"/>
    <property type="evidence" value="ECO:0007669"/>
    <property type="project" value="UniProtKB-SubCell"/>
</dbReference>
<keyword evidence="11" id="KW-1185">Reference proteome</keyword>
<evidence type="ECO:0000256" key="7">
    <source>
        <dbReference type="ARBA" id="ARBA00023180"/>
    </source>
</evidence>
<keyword evidence="6 9" id="KW-0472">Membrane</keyword>
<feature type="region of interest" description="Disordered" evidence="8">
    <location>
        <begin position="572"/>
        <end position="593"/>
    </location>
</feature>
<keyword evidence="5 9" id="KW-1133">Transmembrane helix</keyword>
<feature type="compositionally biased region" description="Low complexity" evidence="8">
    <location>
        <begin position="576"/>
        <end position="585"/>
    </location>
</feature>
<comment type="subcellular location">
    <subcellularLocation>
        <location evidence="1">Cell membrane</location>
    </subcellularLocation>
</comment>
<reference evidence="10" key="1">
    <citation type="submission" date="2021-07" db="EMBL/GenBank/DDBJ databases">
        <authorList>
            <person name="Catto M.A."/>
            <person name="Jacobson A."/>
            <person name="Kennedy G."/>
            <person name="Labadie P."/>
            <person name="Hunt B.G."/>
            <person name="Srinivasan R."/>
        </authorList>
    </citation>
    <scope>NUCLEOTIDE SEQUENCE</scope>
    <source>
        <strain evidence="10">PL_HMW_Pooled</strain>
        <tissue evidence="10">Head</tissue>
    </source>
</reference>
<name>A0AAE1GRE1_9NEOP</name>
<dbReference type="PANTHER" id="PTHR11923">
    <property type="entry name" value="SCAVENGER RECEPTOR CLASS B TYPE-1 SR-B1"/>
    <property type="match status" value="1"/>
</dbReference>
<evidence type="ECO:0000256" key="4">
    <source>
        <dbReference type="ARBA" id="ARBA00022692"/>
    </source>
</evidence>
<evidence type="ECO:0000256" key="2">
    <source>
        <dbReference type="ARBA" id="ARBA00010532"/>
    </source>
</evidence>
<feature type="non-terminal residue" evidence="10">
    <location>
        <position position="1"/>
    </location>
</feature>
<proteinExistence type="inferred from homology"/>
<comment type="caution">
    <text evidence="10">The sequence shown here is derived from an EMBL/GenBank/DDBJ whole genome shotgun (WGS) entry which is preliminary data.</text>
</comment>
<evidence type="ECO:0000256" key="8">
    <source>
        <dbReference type="SAM" id="MobiDB-lite"/>
    </source>
</evidence>
<comment type="similarity">
    <text evidence="2">Belongs to the CD36 family.</text>
</comment>
<dbReference type="Proteomes" id="UP001219518">
    <property type="component" value="Unassembled WGS sequence"/>
</dbReference>
<protein>
    <submittedName>
        <fullName evidence="10">Scavenger receptor class B member 1</fullName>
    </submittedName>
</protein>
<evidence type="ECO:0000256" key="9">
    <source>
        <dbReference type="SAM" id="Phobius"/>
    </source>
</evidence>
<dbReference type="InterPro" id="IPR002159">
    <property type="entry name" value="CD36_fam"/>
</dbReference>
<dbReference type="GO" id="GO:0005737">
    <property type="term" value="C:cytoplasm"/>
    <property type="evidence" value="ECO:0007669"/>
    <property type="project" value="TreeGrafter"/>
</dbReference>
<keyword evidence="4 9" id="KW-0812">Transmembrane</keyword>
<evidence type="ECO:0000256" key="6">
    <source>
        <dbReference type="ARBA" id="ARBA00023136"/>
    </source>
</evidence>
<keyword evidence="10" id="KW-0675">Receptor</keyword>
<feature type="transmembrane region" description="Helical" evidence="9">
    <location>
        <begin position="37"/>
        <end position="57"/>
    </location>
</feature>
<evidence type="ECO:0000256" key="5">
    <source>
        <dbReference type="ARBA" id="ARBA00022989"/>
    </source>
</evidence>
<organism evidence="10 11">
    <name type="scientific">Frankliniella fusca</name>
    <dbReference type="NCBI Taxonomy" id="407009"/>
    <lineage>
        <taxon>Eukaryota</taxon>
        <taxon>Metazoa</taxon>
        <taxon>Ecdysozoa</taxon>
        <taxon>Arthropoda</taxon>
        <taxon>Hexapoda</taxon>
        <taxon>Insecta</taxon>
        <taxon>Pterygota</taxon>
        <taxon>Neoptera</taxon>
        <taxon>Paraneoptera</taxon>
        <taxon>Thysanoptera</taxon>
        <taxon>Terebrantia</taxon>
        <taxon>Thripoidea</taxon>
        <taxon>Thripidae</taxon>
        <taxon>Frankliniella</taxon>
    </lineage>
</organism>
<dbReference type="EMBL" id="JAHWGI010000033">
    <property type="protein sequence ID" value="KAK3908170.1"/>
    <property type="molecule type" value="Genomic_DNA"/>
</dbReference>
<dbReference type="GO" id="GO:0005044">
    <property type="term" value="F:scavenger receptor activity"/>
    <property type="evidence" value="ECO:0007669"/>
    <property type="project" value="TreeGrafter"/>
</dbReference>
<accession>A0AAE1GRE1</accession>
<evidence type="ECO:0000313" key="10">
    <source>
        <dbReference type="EMBL" id="KAK3908170.1"/>
    </source>
</evidence>
<evidence type="ECO:0000256" key="3">
    <source>
        <dbReference type="ARBA" id="ARBA00022475"/>
    </source>
</evidence>